<organism evidence="1 2">
    <name type="scientific">Avena sativa</name>
    <name type="common">Oat</name>
    <dbReference type="NCBI Taxonomy" id="4498"/>
    <lineage>
        <taxon>Eukaryota</taxon>
        <taxon>Viridiplantae</taxon>
        <taxon>Streptophyta</taxon>
        <taxon>Embryophyta</taxon>
        <taxon>Tracheophyta</taxon>
        <taxon>Spermatophyta</taxon>
        <taxon>Magnoliopsida</taxon>
        <taxon>Liliopsida</taxon>
        <taxon>Poales</taxon>
        <taxon>Poaceae</taxon>
        <taxon>BOP clade</taxon>
        <taxon>Pooideae</taxon>
        <taxon>Poodae</taxon>
        <taxon>Poeae</taxon>
        <taxon>Poeae Chloroplast Group 1 (Aveneae type)</taxon>
        <taxon>Aveninae</taxon>
        <taxon>Avena</taxon>
    </lineage>
</organism>
<sequence length="333" mass="36851">MGVSMSRGWRDDCPGQTLPLLALLMLLKYGPAGATRPPVTAALIAANALVYFRPGALDAHLPRLRRVMFNPHLIIKFGDLRRFFLSSFYHLSEAHFFMNMTSLLWTGVELETSMGSSEFASMVVSLLGLSQGFTLLLSKGLLLLSNDVPYYEYSAGFSGVVLGMKVVLNAQAGDVVRFGVAIPAKYVAWLELLLVHVFNPEACFIANVGGILAGLTYLWLKQGPEPLALMFSGVADIVSQPMRFARRLVGSTDHRRGRSVRPHVAPVPRETGHGMWRCTTCSNDNSRCVDVCGMCSSPHPDHAFSRRQHLRDGGNSGLSDEEIRRRRLQRFDR</sequence>
<evidence type="ECO:0000313" key="1">
    <source>
        <dbReference type="EnsemblPlants" id="AVESA.00010b.r2.3CG0484880.1.CDS"/>
    </source>
</evidence>
<dbReference type="Proteomes" id="UP001732700">
    <property type="component" value="Chromosome 3C"/>
</dbReference>
<accession>A0ACD5VRZ1</accession>
<name>A0ACD5VRZ1_AVESA</name>
<reference evidence="1" key="2">
    <citation type="submission" date="2025-09" db="UniProtKB">
        <authorList>
            <consortium name="EnsemblPlants"/>
        </authorList>
    </citation>
    <scope>IDENTIFICATION</scope>
</reference>
<keyword evidence="2" id="KW-1185">Reference proteome</keyword>
<reference evidence="1" key="1">
    <citation type="submission" date="2021-05" db="EMBL/GenBank/DDBJ databases">
        <authorList>
            <person name="Scholz U."/>
            <person name="Mascher M."/>
            <person name="Fiebig A."/>
        </authorList>
    </citation>
    <scope>NUCLEOTIDE SEQUENCE [LARGE SCALE GENOMIC DNA]</scope>
</reference>
<proteinExistence type="predicted"/>
<dbReference type="EnsemblPlants" id="AVESA.00010b.r2.3CG0484880.1">
    <property type="protein sequence ID" value="AVESA.00010b.r2.3CG0484880.1.CDS"/>
    <property type="gene ID" value="AVESA.00010b.r2.3CG0484880"/>
</dbReference>
<protein>
    <submittedName>
        <fullName evidence="1">Uncharacterized protein</fullName>
    </submittedName>
</protein>
<evidence type="ECO:0000313" key="2">
    <source>
        <dbReference type="Proteomes" id="UP001732700"/>
    </source>
</evidence>